<dbReference type="InterPro" id="IPR049163">
    <property type="entry name" value="Pif1-like_2B_dom"/>
</dbReference>
<dbReference type="InterPro" id="IPR003871">
    <property type="entry name" value="RFA1B/D_OB_1st"/>
</dbReference>
<dbReference type="GO" id="GO:0000723">
    <property type="term" value="P:telomere maintenance"/>
    <property type="evidence" value="ECO:0007669"/>
    <property type="project" value="InterPro"/>
</dbReference>
<dbReference type="EC" id="5.6.2.3" evidence="6"/>
<dbReference type="AlphaFoldDB" id="A0A1D6FN39"/>
<dbReference type="ExpressionAtlas" id="A0A1D6FN39">
    <property type="expression patterns" value="baseline and differential"/>
</dbReference>
<dbReference type="GO" id="GO:0016787">
    <property type="term" value="F:hydrolase activity"/>
    <property type="evidence" value="ECO:0007669"/>
    <property type="project" value="UniProtKB-KW"/>
</dbReference>
<feature type="domain" description="Replication protein A 70 kDa DNA-binding subunit B/D first OB fold" evidence="7">
    <location>
        <begin position="514"/>
        <end position="601"/>
    </location>
</feature>
<keyword evidence="5" id="KW-0238">DNA-binding</keyword>
<dbReference type="GO" id="GO:0008270">
    <property type="term" value="F:zinc ion binding"/>
    <property type="evidence" value="ECO:0007669"/>
    <property type="project" value="UniProtKB-KW"/>
</dbReference>
<dbReference type="SUPFAM" id="SSF50249">
    <property type="entry name" value="Nucleic acid-binding proteins"/>
    <property type="match status" value="3"/>
</dbReference>
<keyword evidence="2" id="KW-0479">Metal-binding</keyword>
<dbReference type="EMBL" id="CM000784">
    <property type="protein sequence ID" value="AQK93074.1"/>
    <property type="molecule type" value="Genomic_DNA"/>
</dbReference>
<dbReference type="SUPFAM" id="SSF52540">
    <property type="entry name" value="P-loop containing nucleoside triphosphate hydrolases"/>
    <property type="match status" value="1"/>
</dbReference>
<dbReference type="GO" id="GO:0006310">
    <property type="term" value="P:DNA recombination"/>
    <property type="evidence" value="ECO:0007669"/>
    <property type="project" value="UniProtKB-KW"/>
</dbReference>
<dbReference type="PANTHER" id="PTHR47165:SF3">
    <property type="entry name" value="RETROTRANSPOSON-LIKE PROTEIN"/>
    <property type="match status" value="1"/>
</dbReference>
<dbReference type="InterPro" id="IPR027417">
    <property type="entry name" value="P-loop_NTPase"/>
</dbReference>
<feature type="domain" description="DNA helicase Pif1-like DEAD-box helicase" evidence="8">
    <location>
        <begin position="266"/>
        <end position="354"/>
    </location>
</feature>
<evidence type="ECO:0000259" key="8">
    <source>
        <dbReference type="Pfam" id="PF05970"/>
    </source>
</evidence>
<dbReference type="SMR" id="A0A1D6FN39"/>
<dbReference type="Pfam" id="PF08646">
    <property type="entry name" value="Rep_fac-A_C"/>
    <property type="match status" value="1"/>
</dbReference>
<keyword evidence="6" id="KW-0378">Hydrolase</keyword>
<dbReference type="CDD" id="cd04480">
    <property type="entry name" value="RPA1_DBD_A_like"/>
    <property type="match status" value="1"/>
</dbReference>
<dbReference type="InterPro" id="IPR012340">
    <property type="entry name" value="NA-bd_OB-fold"/>
</dbReference>
<dbReference type="GO" id="GO:0006281">
    <property type="term" value="P:DNA repair"/>
    <property type="evidence" value="ECO:0007669"/>
    <property type="project" value="UniProtKB-KW"/>
</dbReference>
<keyword evidence="6" id="KW-0347">Helicase</keyword>
<comment type="similarity">
    <text evidence="6">Belongs to the helicase family.</text>
</comment>
<evidence type="ECO:0000259" key="10">
    <source>
        <dbReference type="Pfam" id="PF21530"/>
    </source>
</evidence>
<dbReference type="Pfam" id="PF05970">
    <property type="entry name" value="PIF1"/>
    <property type="match status" value="1"/>
</dbReference>
<evidence type="ECO:0000259" key="9">
    <source>
        <dbReference type="Pfam" id="PF08646"/>
    </source>
</evidence>
<evidence type="ECO:0000256" key="3">
    <source>
        <dbReference type="ARBA" id="ARBA00022771"/>
    </source>
</evidence>
<dbReference type="eggNOG" id="KOG0851">
    <property type="taxonomic scope" value="Eukaryota"/>
</dbReference>
<dbReference type="PANTHER" id="PTHR47165">
    <property type="entry name" value="OS03G0429900 PROTEIN"/>
    <property type="match status" value="1"/>
</dbReference>
<reference evidence="11" key="1">
    <citation type="submission" date="2015-12" db="EMBL/GenBank/DDBJ databases">
        <title>Update maize B73 reference genome by single molecule sequencing technologies.</title>
        <authorList>
            <consortium name="Maize Genome Sequencing Project"/>
            <person name="Ware D."/>
        </authorList>
    </citation>
    <scope>NUCLEOTIDE SEQUENCE</scope>
    <source>
        <tissue evidence="11">Seedling</tissue>
    </source>
</reference>
<evidence type="ECO:0000256" key="4">
    <source>
        <dbReference type="ARBA" id="ARBA00022833"/>
    </source>
</evidence>
<gene>
    <name evidence="11" type="ORF">ZEAMMB73_Zm00001d009925</name>
</gene>
<feature type="domain" description="Replication factor A C-terminal" evidence="9">
    <location>
        <begin position="795"/>
        <end position="913"/>
    </location>
</feature>
<dbReference type="GO" id="GO:0043139">
    <property type="term" value="F:5'-3' DNA helicase activity"/>
    <property type="evidence" value="ECO:0007669"/>
    <property type="project" value="UniProtKB-EC"/>
</dbReference>
<evidence type="ECO:0000256" key="6">
    <source>
        <dbReference type="RuleBase" id="RU363044"/>
    </source>
</evidence>
<sequence>MGAQIDNSVNDGRGPPLFKICGQVHHRIGTLLPDNGSPPRFIQLYIYDTTNEVQNRINALDSGDRTQDSFDPVIIRNLIKMLDHHNPFVKKFRMARDRLADNPNEEFTIRLIGAKEGDPIQYNLPTTDELAMLVVGDFTLDTFKRDIIIETQNKELKRISSLHPTYMALQYPLLFRFGERGFQVGERGGRRYMIQNYHDSIAICRVHGPPDFFLTFTCNPNWQEILESLSQPGQTPSERSDIIVHVYHMKLNDLLHHIRNGSIFGPCTAGVASLLLPGGRTTHSRFKIPCDLDESTTCNIKRGTMLAELIESTSLIIWDEAFMTHRCAFEALDRSLRDLLYLNASASTNAPFGDIGDGNIPATVKPGESEPTWIKIPSEFLLIPEHDNISAIIGSIYTNITENFNDPIYLEQRAILTPTNEIADLINEKVVHLIPGHSKEYTSSDRIAPHSNRNGTYDLLYPIEFLHSLNGNNFPQHKLILKEGVPIMLLQNLNQSEGLCNGTRLIVTALGEMVHVSRKWSFHGATENGPLQHIDMVLSDCKGNSMYAEIPANLAEEKGALIETNQIYDISRFRVTAAKTAYKPIDGDKMIQFTIYTIIKPASNPPPTFSLYIYQLTPFDEIESQIQHKTKFLDVLGTITEVTALKTVHIEGQLSPTIIRDIMIEDLSRKTLKITLWAKRATSFTIQNVYDPVSKKPILALFVGCLPKFYKGVYLSGGAACHWYFNPAIPEAEAYQNSITKYYAYKHGGETIQLHLPTQPEHALQTFQPPTIEHKTLEQLLTMNPYDYPDTGYECTVTVTEIDTSNTWWYPSCTKCGRKTTPHNTTYYCDLCKWDGYKFKYKLKFRASDATAIAQMFCFDNIARYIVGKSCKVILRSTNAATPIPPDLAQIVSLKFTFRVIPDDSSFDNQDQVPIALRIISITAAHGRQHALPLKPTNIIEGTSTPQNKLQLQLIENSPSNPFQNLSTSTPPPKQATRKLIYPPLSNPLTYQHTPKSDGEEEITEQTMDTSQIKGKKVCTHSNLLQKGIHEQNNMMDDRATKTIWLDEEDTRIRVGQEHGFVS</sequence>
<accession>A0A1D6FN39</accession>
<dbReference type="PaxDb" id="4577-GRMZM2G415157_P01"/>
<keyword evidence="6" id="KW-0227">DNA damage</keyword>
<name>A0A1D6FN39_MAIZE</name>
<dbReference type="InterPro" id="IPR013955">
    <property type="entry name" value="Rep_factor-A_C"/>
</dbReference>
<evidence type="ECO:0000256" key="5">
    <source>
        <dbReference type="ARBA" id="ARBA00023125"/>
    </source>
</evidence>
<dbReference type="Pfam" id="PF21530">
    <property type="entry name" value="Pif1_2B_dom"/>
    <property type="match status" value="1"/>
</dbReference>
<evidence type="ECO:0000256" key="1">
    <source>
        <dbReference type="ARBA" id="ARBA00005690"/>
    </source>
</evidence>
<dbReference type="Pfam" id="PF02721">
    <property type="entry name" value="DUF223"/>
    <property type="match status" value="1"/>
</dbReference>
<dbReference type="InterPro" id="IPR047192">
    <property type="entry name" value="Euk_RPA1_DBD_C"/>
</dbReference>
<feature type="domain" description="DNA helicase Pif1-like 2B" evidence="10">
    <location>
        <begin position="464"/>
        <end position="510"/>
    </location>
</feature>
<keyword evidence="6" id="KW-0233">DNA recombination</keyword>
<keyword evidence="3" id="KW-0863">Zinc-finger</keyword>
<dbReference type="GO" id="GO:0005524">
    <property type="term" value="F:ATP binding"/>
    <property type="evidence" value="ECO:0007669"/>
    <property type="project" value="UniProtKB-KW"/>
</dbReference>
<proteinExistence type="inferred from homology"/>
<dbReference type="CDD" id="cd04476">
    <property type="entry name" value="RPA1_DBD_C"/>
    <property type="match status" value="1"/>
</dbReference>
<dbReference type="InterPro" id="IPR010285">
    <property type="entry name" value="DNA_helicase_pif1-like_DEAD"/>
</dbReference>
<dbReference type="GO" id="GO:0003677">
    <property type="term" value="F:DNA binding"/>
    <property type="evidence" value="ECO:0007669"/>
    <property type="project" value="UniProtKB-KW"/>
</dbReference>
<evidence type="ECO:0000313" key="11">
    <source>
        <dbReference type="EMBL" id="AQK93074.1"/>
    </source>
</evidence>
<dbReference type="Gene3D" id="2.40.50.140">
    <property type="entry name" value="Nucleic acid-binding proteins"/>
    <property type="match status" value="3"/>
</dbReference>
<organism evidence="11">
    <name type="scientific">Zea mays</name>
    <name type="common">Maize</name>
    <dbReference type="NCBI Taxonomy" id="4577"/>
    <lineage>
        <taxon>Eukaryota</taxon>
        <taxon>Viridiplantae</taxon>
        <taxon>Streptophyta</taxon>
        <taxon>Embryophyta</taxon>
        <taxon>Tracheophyta</taxon>
        <taxon>Spermatophyta</taxon>
        <taxon>Magnoliopsida</taxon>
        <taxon>Liliopsida</taxon>
        <taxon>Poales</taxon>
        <taxon>Poaceae</taxon>
        <taxon>PACMAD clade</taxon>
        <taxon>Panicoideae</taxon>
        <taxon>Andropogonodae</taxon>
        <taxon>Andropogoneae</taxon>
        <taxon>Tripsacinae</taxon>
        <taxon>Zea</taxon>
    </lineage>
</organism>
<comment type="cofactor">
    <cofactor evidence="6">
        <name>Mg(2+)</name>
        <dbReference type="ChEBI" id="CHEBI:18420"/>
    </cofactor>
</comment>
<keyword evidence="6" id="KW-0067">ATP-binding</keyword>
<dbReference type="CDD" id="cd04481">
    <property type="entry name" value="RPA1_DBD_B_like"/>
    <property type="match status" value="1"/>
</dbReference>
<evidence type="ECO:0000256" key="2">
    <source>
        <dbReference type="ARBA" id="ARBA00022723"/>
    </source>
</evidence>
<keyword evidence="4" id="KW-0862">Zinc</keyword>
<comment type="catalytic activity">
    <reaction evidence="6">
        <text>ATP + H2O = ADP + phosphate + H(+)</text>
        <dbReference type="Rhea" id="RHEA:13065"/>
        <dbReference type="ChEBI" id="CHEBI:15377"/>
        <dbReference type="ChEBI" id="CHEBI:15378"/>
        <dbReference type="ChEBI" id="CHEBI:30616"/>
        <dbReference type="ChEBI" id="CHEBI:43474"/>
        <dbReference type="ChEBI" id="CHEBI:456216"/>
        <dbReference type="EC" id="5.6.2.3"/>
    </reaction>
</comment>
<keyword evidence="6" id="KW-0234">DNA repair</keyword>
<keyword evidence="6" id="KW-0547">Nucleotide-binding</keyword>
<protein>
    <recommendedName>
        <fullName evidence="6">ATP-dependent DNA helicase</fullName>
        <ecNumber evidence="6">5.6.2.3</ecNumber>
    </recommendedName>
</protein>
<dbReference type="InParanoid" id="A0A1D6FN39"/>
<comment type="similarity">
    <text evidence="1">Belongs to the replication factor A protein 1 family.</text>
</comment>
<evidence type="ECO:0000259" key="7">
    <source>
        <dbReference type="Pfam" id="PF02721"/>
    </source>
</evidence>